<organism evidence="1">
    <name type="scientific">Siphoviridae sp. ctUir1</name>
    <dbReference type="NCBI Taxonomy" id="2826353"/>
    <lineage>
        <taxon>Viruses</taxon>
        <taxon>Duplodnaviria</taxon>
        <taxon>Heunggongvirae</taxon>
        <taxon>Uroviricota</taxon>
        <taxon>Caudoviricetes</taxon>
    </lineage>
</organism>
<protein>
    <submittedName>
        <fullName evidence="1">Putative zinc-ribbon domain protein</fullName>
    </submittedName>
</protein>
<reference evidence="1" key="1">
    <citation type="journal article" date="2021" name="Proc. Natl. Acad. Sci. U.S.A.">
        <title>A Catalog of Tens of Thousands of Viruses from Human Metagenomes Reveals Hidden Associations with Chronic Diseases.</title>
        <authorList>
            <person name="Tisza M.J."/>
            <person name="Buck C.B."/>
        </authorList>
    </citation>
    <scope>NUCLEOTIDE SEQUENCE</scope>
    <source>
        <strain evidence="1">CtUir1</strain>
    </source>
</reference>
<dbReference type="EMBL" id="BK015699">
    <property type="protein sequence ID" value="DAE20688.1"/>
    <property type="molecule type" value="Genomic_DNA"/>
</dbReference>
<name>A0A8S5QNP7_9CAUD</name>
<sequence length="59" mass="6600">MIDVIFGRLGGGDNPTFWHVLNLCGMSRTPCLSGFWLLCYPIIPMYVRARHVLRCGACA</sequence>
<evidence type="ECO:0000313" key="1">
    <source>
        <dbReference type="EMBL" id="DAE20688.1"/>
    </source>
</evidence>
<accession>A0A8S5QNP7</accession>
<proteinExistence type="predicted"/>